<dbReference type="InterPro" id="IPR006143">
    <property type="entry name" value="RND_pump_MFP"/>
</dbReference>
<keyword evidence="3" id="KW-0175">Coiled coil</keyword>
<dbReference type="NCBIfam" id="TIGR01730">
    <property type="entry name" value="RND_mfp"/>
    <property type="match status" value="1"/>
</dbReference>
<comment type="caution">
    <text evidence="8">The sequence shown here is derived from an EMBL/GenBank/DDBJ whole genome shotgun (WGS) entry which is preliminary data.</text>
</comment>
<dbReference type="Gene3D" id="1.10.287.470">
    <property type="entry name" value="Helix hairpin bin"/>
    <property type="match status" value="1"/>
</dbReference>
<feature type="domain" description="CzcB-like barrel-sandwich hybrid" evidence="6">
    <location>
        <begin position="74"/>
        <end position="214"/>
    </location>
</feature>
<organism evidence="8 9">
    <name type="scientific">Buttiauxella ferragutiae ATCC 51602</name>
    <dbReference type="NCBI Taxonomy" id="1354252"/>
    <lineage>
        <taxon>Bacteria</taxon>
        <taxon>Pseudomonadati</taxon>
        <taxon>Pseudomonadota</taxon>
        <taxon>Gammaproteobacteria</taxon>
        <taxon>Enterobacterales</taxon>
        <taxon>Enterobacteriaceae</taxon>
        <taxon>Buttiauxella</taxon>
    </lineage>
</organism>
<evidence type="ECO:0000256" key="4">
    <source>
        <dbReference type="SAM" id="SignalP"/>
    </source>
</evidence>
<evidence type="ECO:0000256" key="2">
    <source>
        <dbReference type="ARBA" id="ARBA00022448"/>
    </source>
</evidence>
<evidence type="ECO:0000313" key="9">
    <source>
        <dbReference type="Proteomes" id="UP000078407"/>
    </source>
</evidence>
<dbReference type="Gene3D" id="2.40.30.170">
    <property type="match status" value="1"/>
</dbReference>
<keyword evidence="2" id="KW-0813">Transport</keyword>
<feature type="domain" description="CusB-like beta-barrel" evidence="5">
    <location>
        <begin position="218"/>
        <end position="289"/>
    </location>
</feature>
<dbReference type="RefSeq" id="WP_064542604.1">
    <property type="nucleotide sequence ID" value="NZ_LXEQ01000022.1"/>
</dbReference>
<accession>A0ABX2WBJ4</accession>
<dbReference type="Pfam" id="PF25973">
    <property type="entry name" value="BSH_CzcB"/>
    <property type="match status" value="1"/>
</dbReference>
<protein>
    <submittedName>
        <fullName evidence="8">Co/Zn/Cd efflux system membrane fusion protein</fullName>
    </submittedName>
</protein>
<comment type="similarity">
    <text evidence="1">Belongs to the membrane fusion protein (MFP) (TC 8.A.1) family.</text>
</comment>
<dbReference type="SUPFAM" id="SSF111369">
    <property type="entry name" value="HlyD-like secretion proteins"/>
    <property type="match status" value="1"/>
</dbReference>
<dbReference type="InterPro" id="IPR051909">
    <property type="entry name" value="MFP_Cation_Efflux"/>
</dbReference>
<keyword evidence="9" id="KW-1185">Reference proteome</keyword>
<reference evidence="8 9" key="1">
    <citation type="submission" date="2016-04" db="EMBL/GenBank/DDBJ databases">
        <title>ATOL: Assembling a taxonomically balanced genome-scale reconstruction of the evolutionary history of the Enterobacteriaceae.</title>
        <authorList>
            <person name="Plunkett G.III."/>
            <person name="Neeno-Eckwall E.C."/>
            <person name="Glasner J.D."/>
            <person name="Perna N.T."/>
        </authorList>
    </citation>
    <scope>NUCLEOTIDE SEQUENCE [LARGE SCALE GENOMIC DNA]</scope>
    <source>
        <strain evidence="8 9">ATCC 51602</strain>
    </source>
</reference>
<evidence type="ECO:0000259" key="7">
    <source>
        <dbReference type="Pfam" id="PF25975"/>
    </source>
</evidence>
<dbReference type="Pfam" id="PF25975">
    <property type="entry name" value="CzcB_C"/>
    <property type="match status" value="1"/>
</dbReference>
<dbReference type="PANTHER" id="PTHR30097:SF4">
    <property type="entry name" value="SLR6042 PROTEIN"/>
    <property type="match status" value="1"/>
</dbReference>
<evidence type="ECO:0000256" key="3">
    <source>
        <dbReference type="SAM" id="Coils"/>
    </source>
</evidence>
<dbReference type="InterPro" id="IPR058792">
    <property type="entry name" value="Beta-barrel_RND_2"/>
</dbReference>
<evidence type="ECO:0000259" key="5">
    <source>
        <dbReference type="Pfam" id="PF25954"/>
    </source>
</evidence>
<feature type="coiled-coil region" evidence="3">
    <location>
        <begin position="110"/>
        <end position="168"/>
    </location>
</feature>
<dbReference type="Gene3D" id="2.40.420.20">
    <property type="match status" value="1"/>
</dbReference>
<dbReference type="InterPro" id="IPR058649">
    <property type="entry name" value="CzcB_C"/>
</dbReference>
<evidence type="ECO:0000256" key="1">
    <source>
        <dbReference type="ARBA" id="ARBA00009477"/>
    </source>
</evidence>
<feature type="chain" id="PRO_5045461540" evidence="4">
    <location>
        <begin position="31"/>
        <end position="373"/>
    </location>
</feature>
<gene>
    <name evidence="8" type="ORF">M976_01126</name>
</gene>
<sequence length="373" mass="40130">MTQNNAQYRRLPSALYFIVFVGFFSPAVSASPDDSEEAETVSTPKEVLLETIGPAPMTNEFRALATIQLDPQRSATISSRINGWITSVNALPGKKVSKGDTLATLDSIQLRDENNVVKQARAALNAASELLKRKQKMMAEEIIPRNDLTAATLAYQQAKAEFDAAQARQTLFGSNGKSASLSTITAPFSGTVLTTTARQEQAVTPADVLFTLSDLSTVLITANVPESQVRFLEPGATVRIQASAWPDETFSGQIVSTAGTLDSSSRTLATYIAVNNEDGRLKPEMQVTAYVRYNPPKPVISVPDSALTLMDGKSSVFVANGENKYQPVQVTTGKKGLDRTEITSGLKPGDRVVVNQTYDLKSRLLIAETAGGH</sequence>
<feature type="domain" description="CzcB-like C-terminal circularly permuted SH3-like" evidence="7">
    <location>
        <begin position="300"/>
        <end position="361"/>
    </location>
</feature>
<name>A0ABX2WBJ4_9ENTR</name>
<dbReference type="Proteomes" id="UP000078407">
    <property type="component" value="Unassembled WGS sequence"/>
</dbReference>
<dbReference type="PANTHER" id="PTHR30097">
    <property type="entry name" value="CATION EFFLUX SYSTEM PROTEIN CUSB"/>
    <property type="match status" value="1"/>
</dbReference>
<keyword evidence="4" id="KW-0732">Signal</keyword>
<dbReference type="InterPro" id="IPR058647">
    <property type="entry name" value="BSH_CzcB-like"/>
</dbReference>
<evidence type="ECO:0000259" key="6">
    <source>
        <dbReference type="Pfam" id="PF25973"/>
    </source>
</evidence>
<proteinExistence type="inferred from homology"/>
<feature type="signal peptide" evidence="4">
    <location>
        <begin position="1"/>
        <end position="30"/>
    </location>
</feature>
<dbReference type="Pfam" id="PF25954">
    <property type="entry name" value="Beta-barrel_RND_2"/>
    <property type="match status" value="1"/>
</dbReference>
<dbReference type="Gene3D" id="2.40.50.100">
    <property type="match status" value="1"/>
</dbReference>
<evidence type="ECO:0000313" key="8">
    <source>
        <dbReference type="EMBL" id="OAT30117.1"/>
    </source>
</evidence>
<dbReference type="EMBL" id="LXEQ01000022">
    <property type="protein sequence ID" value="OAT30117.1"/>
    <property type="molecule type" value="Genomic_DNA"/>
</dbReference>